<evidence type="ECO:0000256" key="1">
    <source>
        <dbReference type="SAM" id="MobiDB-lite"/>
    </source>
</evidence>
<evidence type="ECO:0000313" key="3">
    <source>
        <dbReference type="Proteomes" id="UP001501444"/>
    </source>
</evidence>
<gene>
    <name evidence="2" type="ORF">GCM10010170_020810</name>
</gene>
<proteinExistence type="predicted"/>
<dbReference type="RefSeq" id="WP_344612090.1">
    <property type="nucleotide sequence ID" value="NZ_BAAARV010000019.1"/>
</dbReference>
<name>A0ABP5SUS4_9ACTN</name>
<dbReference type="Proteomes" id="UP001501444">
    <property type="component" value="Unassembled WGS sequence"/>
</dbReference>
<feature type="compositionally biased region" description="Low complexity" evidence="1">
    <location>
        <begin position="79"/>
        <end position="96"/>
    </location>
</feature>
<accession>A0ABP5SUS4</accession>
<dbReference type="SUPFAM" id="SSF46785">
    <property type="entry name" value="Winged helix' DNA-binding domain"/>
    <property type="match status" value="1"/>
</dbReference>
<feature type="region of interest" description="Disordered" evidence="1">
    <location>
        <begin position="75"/>
        <end position="96"/>
    </location>
</feature>
<keyword evidence="3" id="KW-1185">Reference proteome</keyword>
<comment type="caution">
    <text evidence="2">The sequence shown here is derived from an EMBL/GenBank/DDBJ whole genome shotgun (WGS) entry which is preliminary data.</text>
</comment>
<sequence length="96" mass="10525">MSTGSSEQLRRLRAAVLDLLPGSGQEPVSTSDLRTALRLSVYEHSARLWPILNQLANDGVAERVIRPGRTVRYWRRTPASASDAAGQSSGQPQEPR</sequence>
<reference evidence="3" key="1">
    <citation type="journal article" date="2019" name="Int. J. Syst. Evol. Microbiol.">
        <title>The Global Catalogue of Microorganisms (GCM) 10K type strain sequencing project: providing services to taxonomists for standard genome sequencing and annotation.</title>
        <authorList>
            <consortium name="The Broad Institute Genomics Platform"/>
            <consortium name="The Broad Institute Genome Sequencing Center for Infectious Disease"/>
            <person name="Wu L."/>
            <person name="Ma J."/>
        </authorList>
    </citation>
    <scope>NUCLEOTIDE SEQUENCE [LARGE SCALE GENOMIC DNA]</scope>
    <source>
        <strain evidence="3">JCM 3272</strain>
    </source>
</reference>
<dbReference type="InterPro" id="IPR036390">
    <property type="entry name" value="WH_DNA-bd_sf"/>
</dbReference>
<protein>
    <submittedName>
        <fullName evidence="2">Uncharacterized protein</fullName>
    </submittedName>
</protein>
<evidence type="ECO:0000313" key="2">
    <source>
        <dbReference type="EMBL" id="GAA2338966.1"/>
    </source>
</evidence>
<dbReference type="EMBL" id="BAAARV010000019">
    <property type="protein sequence ID" value="GAA2338966.1"/>
    <property type="molecule type" value="Genomic_DNA"/>
</dbReference>
<organism evidence="2 3">
    <name type="scientific">Dactylosporangium salmoneum</name>
    <dbReference type="NCBI Taxonomy" id="53361"/>
    <lineage>
        <taxon>Bacteria</taxon>
        <taxon>Bacillati</taxon>
        <taxon>Actinomycetota</taxon>
        <taxon>Actinomycetes</taxon>
        <taxon>Micromonosporales</taxon>
        <taxon>Micromonosporaceae</taxon>
        <taxon>Dactylosporangium</taxon>
    </lineage>
</organism>